<evidence type="ECO:0000313" key="3">
    <source>
        <dbReference type="EMBL" id="CAI4004339.1"/>
    </source>
</evidence>
<feature type="signal peptide" evidence="2">
    <location>
        <begin position="1"/>
        <end position="18"/>
    </location>
</feature>
<accession>A0A9P1D5U1</accession>
<feature type="chain" id="PRO_5043271087" evidence="2">
    <location>
        <begin position="19"/>
        <end position="104"/>
    </location>
</feature>
<proteinExistence type="predicted"/>
<dbReference type="Proteomes" id="UP001152797">
    <property type="component" value="Unassembled WGS sequence"/>
</dbReference>
<protein>
    <submittedName>
        <fullName evidence="3">Uncharacterized protein</fullName>
    </submittedName>
</protein>
<keyword evidence="1" id="KW-0472">Membrane</keyword>
<organism evidence="3">
    <name type="scientific">Cladocopium goreaui</name>
    <dbReference type="NCBI Taxonomy" id="2562237"/>
    <lineage>
        <taxon>Eukaryota</taxon>
        <taxon>Sar</taxon>
        <taxon>Alveolata</taxon>
        <taxon>Dinophyceae</taxon>
        <taxon>Suessiales</taxon>
        <taxon>Symbiodiniaceae</taxon>
        <taxon>Cladocopium</taxon>
    </lineage>
</organism>
<keyword evidence="1" id="KW-0812">Transmembrane</keyword>
<name>A0A9P1D5U1_9DINO</name>
<dbReference type="EMBL" id="CAMXCT020003413">
    <property type="protein sequence ID" value="CAL1157714.1"/>
    <property type="molecule type" value="Genomic_DNA"/>
</dbReference>
<dbReference type="EMBL" id="CAMXCT010003413">
    <property type="protein sequence ID" value="CAI4004339.1"/>
    <property type="molecule type" value="Genomic_DNA"/>
</dbReference>
<sequence length="104" mass="11341">MLQLLLCTVAVLIRSVDSDEELVEIMPFWSPVRPGVPGESKCSSLQAFRYHKTTYYFASVVFSLAMTGLGVVIYYAAKLCAKCCARKEVASDADNSSSSSDSTK</sequence>
<reference evidence="3" key="1">
    <citation type="submission" date="2022-10" db="EMBL/GenBank/DDBJ databases">
        <authorList>
            <person name="Chen Y."/>
            <person name="Dougan E. K."/>
            <person name="Chan C."/>
            <person name="Rhodes N."/>
            <person name="Thang M."/>
        </authorList>
    </citation>
    <scope>NUCLEOTIDE SEQUENCE</scope>
</reference>
<feature type="transmembrane region" description="Helical" evidence="1">
    <location>
        <begin position="55"/>
        <end position="77"/>
    </location>
</feature>
<evidence type="ECO:0000256" key="2">
    <source>
        <dbReference type="SAM" id="SignalP"/>
    </source>
</evidence>
<reference evidence="4 5" key="2">
    <citation type="submission" date="2024-05" db="EMBL/GenBank/DDBJ databases">
        <authorList>
            <person name="Chen Y."/>
            <person name="Shah S."/>
            <person name="Dougan E. K."/>
            <person name="Thang M."/>
            <person name="Chan C."/>
        </authorList>
    </citation>
    <scope>NUCLEOTIDE SEQUENCE [LARGE SCALE GENOMIC DNA]</scope>
</reference>
<evidence type="ECO:0000313" key="5">
    <source>
        <dbReference type="Proteomes" id="UP001152797"/>
    </source>
</evidence>
<keyword evidence="2" id="KW-0732">Signal</keyword>
<gene>
    <name evidence="3" type="ORF">C1SCF055_LOCUS30131</name>
</gene>
<dbReference type="AlphaFoldDB" id="A0A9P1D5U1"/>
<comment type="caution">
    <text evidence="3">The sequence shown here is derived from an EMBL/GenBank/DDBJ whole genome shotgun (WGS) entry which is preliminary data.</text>
</comment>
<evidence type="ECO:0000313" key="4">
    <source>
        <dbReference type="EMBL" id="CAL4791651.1"/>
    </source>
</evidence>
<evidence type="ECO:0000256" key="1">
    <source>
        <dbReference type="SAM" id="Phobius"/>
    </source>
</evidence>
<keyword evidence="5" id="KW-1185">Reference proteome</keyword>
<dbReference type="EMBL" id="CAMXCT030003413">
    <property type="protein sequence ID" value="CAL4791651.1"/>
    <property type="molecule type" value="Genomic_DNA"/>
</dbReference>
<keyword evidence="1" id="KW-1133">Transmembrane helix</keyword>